<dbReference type="InterPro" id="IPR051457">
    <property type="entry name" value="2-oxoacid:Fd_oxidoreductase"/>
</dbReference>
<dbReference type="InterPro" id="IPR046667">
    <property type="entry name" value="DUF6537"/>
</dbReference>
<dbReference type="Gene3D" id="3.40.920.10">
    <property type="entry name" value="Pyruvate-ferredoxin oxidoreductase, PFOR, domain III"/>
    <property type="match status" value="1"/>
</dbReference>
<dbReference type="OrthoDB" id="9803617at2"/>
<feature type="compositionally biased region" description="Basic and acidic residues" evidence="1">
    <location>
        <begin position="957"/>
        <end position="968"/>
    </location>
</feature>
<dbReference type="CDD" id="cd02008">
    <property type="entry name" value="TPP_IOR_alpha"/>
    <property type="match status" value="1"/>
</dbReference>
<dbReference type="PATRIC" id="fig|69.6.peg.5119"/>
<dbReference type="Pfam" id="PF01558">
    <property type="entry name" value="POR"/>
    <property type="match status" value="1"/>
</dbReference>
<proteinExistence type="predicted"/>
<dbReference type="PANTHER" id="PTHR48084:SF3">
    <property type="entry name" value="SUBUNIT OF PYRUVATE:FLAVODOXIN OXIDOREDUCTASE"/>
    <property type="match status" value="1"/>
</dbReference>
<evidence type="ECO:0000313" key="2">
    <source>
        <dbReference type="EMBL" id="ALN60541.1"/>
    </source>
</evidence>
<dbReference type="Pfam" id="PF20169">
    <property type="entry name" value="DUF6537"/>
    <property type="match status" value="1"/>
</dbReference>
<dbReference type="InterPro" id="IPR009014">
    <property type="entry name" value="Transketo_C/PFOR_II"/>
</dbReference>
<dbReference type="CDD" id="cd07034">
    <property type="entry name" value="TPP_PYR_PFOR_IOR-alpha_like"/>
    <property type="match status" value="1"/>
</dbReference>
<dbReference type="InterPro" id="IPR029061">
    <property type="entry name" value="THDP-binding"/>
</dbReference>
<reference evidence="2 3" key="1">
    <citation type="submission" date="2015-11" db="EMBL/GenBank/DDBJ databases">
        <title>Genome sequences of Lysobacter enzymogenes strain C3 and Lysobacter antibioticus ATCC 29479.</title>
        <authorList>
            <person name="Kobayashi D.Y."/>
        </authorList>
    </citation>
    <scope>NUCLEOTIDE SEQUENCE [LARGE SCALE GENOMIC DNA]</scope>
    <source>
        <strain evidence="2 3">C3</strain>
    </source>
</reference>
<dbReference type="EMBL" id="CP013140">
    <property type="protein sequence ID" value="ALN60541.1"/>
    <property type="molecule type" value="Genomic_DNA"/>
</dbReference>
<organism evidence="2 3">
    <name type="scientific">Lysobacter enzymogenes</name>
    <dbReference type="NCBI Taxonomy" id="69"/>
    <lineage>
        <taxon>Bacteria</taxon>
        <taxon>Pseudomonadati</taxon>
        <taxon>Pseudomonadota</taxon>
        <taxon>Gammaproteobacteria</taxon>
        <taxon>Lysobacterales</taxon>
        <taxon>Lysobacteraceae</taxon>
        <taxon>Lysobacter</taxon>
    </lineage>
</organism>
<name>A0A0S2DQ91_LYSEN</name>
<feature type="region of interest" description="Disordered" evidence="1">
    <location>
        <begin position="1"/>
        <end position="20"/>
    </location>
</feature>
<dbReference type="STRING" id="69.GLE_5200"/>
<protein>
    <submittedName>
        <fullName evidence="2">Indolepyruvate ferredoxin oxidoreductase</fullName>
    </submittedName>
</protein>
<feature type="region of interest" description="Disordered" evidence="1">
    <location>
        <begin position="957"/>
        <end position="983"/>
    </location>
</feature>
<dbReference type="KEGG" id="lez:GLE_5200"/>
<evidence type="ECO:0000256" key="1">
    <source>
        <dbReference type="SAM" id="MobiDB-lite"/>
    </source>
</evidence>
<dbReference type="Gene3D" id="3.40.50.970">
    <property type="match status" value="1"/>
</dbReference>
<dbReference type="Proteomes" id="UP000061569">
    <property type="component" value="Chromosome"/>
</dbReference>
<dbReference type="AlphaFoldDB" id="A0A0S2DQ91"/>
<dbReference type="PANTHER" id="PTHR48084">
    <property type="entry name" value="2-OXOGLUTARATE OXIDOREDUCTASE SUBUNIT KORB-RELATED"/>
    <property type="match status" value="1"/>
</dbReference>
<dbReference type="GO" id="GO:0016903">
    <property type="term" value="F:oxidoreductase activity, acting on the aldehyde or oxo group of donors"/>
    <property type="evidence" value="ECO:0007669"/>
    <property type="project" value="InterPro"/>
</dbReference>
<dbReference type="SUPFAM" id="SSF52518">
    <property type="entry name" value="Thiamin diphosphate-binding fold (THDP-binding)"/>
    <property type="match status" value="2"/>
</dbReference>
<dbReference type="NCBIfam" id="NF009589">
    <property type="entry name" value="PRK13030.1"/>
    <property type="match status" value="1"/>
</dbReference>
<keyword evidence="2" id="KW-0670">Pyruvate</keyword>
<gene>
    <name evidence="2" type="ORF">GLE_5200</name>
</gene>
<dbReference type="SUPFAM" id="SSF52922">
    <property type="entry name" value="TK C-terminal domain-like"/>
    <property type="match status" value="1"/>
</dbReference>
<dbReference type="NCBIfam" id="NF009588">
    <property type="entry name" value="PRK13029.1"/>
    <property type="match status" value="1"/>
</dbReference>
<dbReference type="InterPro" id="IPR002869">
    <property type="entry name" value="Pyrv_flavodox_OxRed_cen"/>
</dbReference>
<evidence type="ECO:0000313" key="3">
    <source>
        <dbReference type="Proteomes" id="UP000061569"/>
    </source>
</evidence>
<dbReference type="InterPro" id="IPR002880">
    <property type="entry name" value="Pyrv_Fd/Flavodoxin_OxRdtase_N"/>
</dbReference>
<accession>A0A0S2DQ91</accession>
<dbReference type="InterPro" id="IPR019752">
    <property type="entry name" value="Pyrv/ketoisovalerate_OxRed_cat"/>
</dbReference>
<dbReference type="SUPFAM" id="SSF53323">
    <property type="entry name" value="Pyruvate-ferredoxin oxidoreductase, PFOR, domain III"/>
    <property type="match status" value="1"/>
</dbReference>
<sequence length="1232" mass="135208">MTSTAELSSPSSANTDLTNSVLDPDYTLEHKYTRQEGRIYLSGVQALVRLPLMQRLRDQAAGLNTAGFISGYRGSPLGGFDLELWRARKHLEAAGVKFTPGLNEDLGATMVWGTQQTNLFPGAKVEGVYGMWYGKGPGVDRTGDVFKHANAAGTSKLGGVLALAADDHACRSSTLPHGSEGEFTSAMMPILNPAGVQDILDMGLIGWAMSRYTGRWVGFKTIAETVESSASVDVNPLALQIVTPDDFVMPPGGLNIRWPDPPMDQEMRLHQYAVKAAQAFARANRIDRIVVDSPNPRLGIITTGKSYLDVLQALEYLGLDARACADLGIRVYKVGMTWPLEPVGLRAFARGLDDILVVEEKHAFIESQMKESMYNWDGGKRPSIVGKYDENGEWILPSTGELTPARIAGVIARRIQRFHDSEQMRNVLRWMEEKESELALPRAAFPRVPHYCSGCPHNTSTVVPEGSRALGGIGCHYMVTWMDRDTNTFTQMGGEGVTWCGQSAFTETEHVFQNLGDGTYFHSGSLAIRQSVAAGVNITYKILYNDAVAMTGGQPVDGTLSVPQIAHQVRSEGVHTIVLLSDDIAKWNKRELFPSDVEFHDRKELDAVQKRLRETKGVSVLIFDQTCATEKRRRRKRGKMVDPQKRVMVNTLVCEGCGDCGKKSFCVSVLPKETEFGRKREIDQSNCNKDYSCVNGFCPSFVTVEGGGLKKKKGSSAKDRLNDLPLPTLPALDQPWNILITGVGGTGVVTIGALLGMAGHLEGKGASVLDQTGLAQKGGAVTTHIRIAKTPDDIHAVRIAAGEADLVLGCDMVVVNDYWALSKIRAGRSQVVLNSYEAMPGTFTTRPDMQFPATDIVAAIKLALGEQDPHLVDATQLATALLGDAIAANLFILGYAWQRALVPISFDALMRAIELNGAAIEMNKTAFAWGRLAAIDPRAVAEAAGVTRKVPTAAEATPHDLPHLKPGEWEGNEWGATSAPRATRNEDELRHLPAGAKADGDNVAFLPLDDLRLSRSLDELVARRVAFLTDYQDAAYAKRYSDFVAKVREAEQKRAPGSTDLAEAVARYFFKLMAYKDEYEVARLYTSGEFKRRLEQQFDGDYKLKFHLAPPLLAKKDAQGRLIKQEFGPWVFTAFKWMAKLRGLRGGTFDIFGYTEERKMERRLIGEYEQTVGGLLDRLDGGNVDLAAEIASIPEHIRGYGHVKEDHLHKAKAREAELLKEFANPLRIVQAA</sequence>